<reference evidence="13 14" key="1">
    <citation type="submission" date="2020-08" db="EMBL/GenBank/DDBJ databases">
        <title>Genomic Encyclopedia of Type Strains, Phase IV (KMG-V): Genome sequencing to study the core and pangenomes of soil and plant-associated prokaryotes.</title>
        <authorList>
            <person name="Whitman W."/>
        </authorList>
    </citation>
    <scope>NUCLEOTIDE SEQUENCE [LARGE SCALE GENOMIC DNA]</scope>
    <source>
        <strain evidence="11 13">ANJLi2</strain>
        <strain evidence="12 14">MP601</strain>
    </source>
</reference>
<feature type="binding site" evidence="10">
    <location>
        <position position="76"/>
    </location>
    <ligand>
        <name>Mg(2+)</name>
        <dbReference type="ChEBI" id="CHEBI:18420"/>
        <label>1</label>
        <note>catalytic</note>
    </ligand>
</feature>
<feature type="binding site" evidence="10">
    <location>
        <position position="96"/>
    </location>
    <ligand>
        <name>Mg(2+)</name>
        <dbReference type="ChEBI" id="CHEBI:18420"/>
        <label>1</label>
        <note>catalytic</note>
    </ligand>
</feature>
<dbReference type="EMBL" id="JACHCB010000005">
    <property type="protein sequence ID" value="MBB6109854.1"/>
    <property type="molecule type" value="Genomic_DNA"/>
</dbReference>
<dbReference type="STRING" id="354630.SAMN05421821_105276"/>
<dbReference type="PROSITE" id="PS00629">
    <property type="entry name" value="IMP_1"/>
    <property type="match status" value="1"/>
</dbReference>
<dbReference type="SUPFAM" id="SSF56655">
    <property type="entry name" value="Carbohydrate phosphatase"/>
    <property type="match status" value="1"/>
</dbReference>
<keyword evidence="13" id="KW-1185">Reference proteome</keyword>
<evidence type="ECO:0000256" key="5">
    <source>
        <dbReference type="ARBA" id="ARBA00022723"/>
    </source>
</evidence>
<accession>A0A1N6YTK6</accession>
<comment type="similarity">
    <text evidence="2 9">Belongs to the inositol monophosphatase superfamily. CysQ family.</text>
</comment>
<dbReference type="Proteomes" id="UP000548326">
    <property type="component" value="Unassembled WGS sequence"/>
</dbReference>
<feature type="binding site" evidence="9">
    <location>
        <position position="99"/>
    </location>
    <ligand>
        <name>Mg(2+)</name>
        <dbReference type="ChEBI" id="CHEBI:18420"/>
        <label>2</label>
    </ligand>
</feature>
<feature type="binding site" evidence="9">
    <location>
        <position position="76"/>
    </location>
    <ligand>
        <name>substrate</name>
    </ligand>
</feature>
<evidence type="ECO:0000256" key="9">
    <source>
        <dbReference type="HAMAP-Rule" id="MF_02095"/>
    </source>
</evidence>
<dbReference type="GO" id="GO:0000287">
    <property type="term" value="F:magnesium ion binding"/>
    <property type="evidence" value="ECO:0007669"/>
    <property type="project" value="UniProtKB-UniRule"/>
</dbReference>
<feature type="binding site" evidence="9">
    <location>
        <position position="96"/>
    </location>
    <ligand>
        <name>Mg(2+)</name>
        <dbReference type="ChEBI" id="CHEBI:18420"/>
        <label>2</label>
    </ligand>
</feature>
<comment type="function">
    <text evidence="9">Converts adenosine-3',5'-bisphosphate (PAP) to AMP.</text>
</comment>
<name>A0A1N6YTK6_9SPHI</name>
<feature type="binding site" evidence="9">
    <location>
        <position position="98"/>
    </location>
    <ligand>
        <name>Mg(2+)</name>
        <dbReference type="ChEBI" id="CHEBI:18420"/>
        <label>1</label>
    </ligand>
</feature>
<protein>
    <recommendedName>
        <fullName evidence="9">3'(2'),5'-bisphosphate nucleotidase CysQ</fullName>
        <ecNumber evidence="9">3.1.3.7</ecNumber>
    </recommendedName>
    <alternativeName>
        <fullName evidence="9">3'(2'),5-bisphosphonucleoside 3'(2')-phosphohydrolase</fullName>
    </alternativeName>
    <alternativeName>
        <fullName evidence="9">3'-phosphoadenosine 5'-phosphate phosphatase</fullName>
        <shortName evidence="9">PAP phosphatase</shortName>
    </alternativeName>
</protein>
<comment type="catalytic activity">
    <reaction evidence="1 9">
        <text>adenosine 3',5'-bisphosphate + H2O = AMP + phosphate</text>
        <dbReference type="Rhea" id="RHEA:10040"/>
        <dbReference type="ChEBI" id="CHEBI:15377"/>
        <dbReference type="ChEBI" id="CHEBI:43474"/>
        <dbReference type="ChEBI" id="CHEBI:58343"/>
        <dbReference type="ChEBI" id="CHEBI:456215"/>
        <dbReference type="EC" id="3.1.3.7"/>
    </reaction>
</comment>
<keyword evidence="6 9" id="KW-0378">Hydrolase</keyword>
<dbReference type="PANTHER" id="PTHR43028">
    <property type="entry name" value="3'(2'),5'-BISPHOSPHATE NUCLEOTIDASE 1"/>
    <property type="match status" value="1"/>
</dbReference>
<evidence type="ECO:0000256" key="8">
    <source>
        <dbReference type="ARBA" id="ARBA00023136"/>
    </source>
</evidence>
<feature type="binding site" evidence="9">
    <location>
        <position position="221"/>
    </location>
    <ligand>
        <name>Mg(2+)</name>
        <dbReference type="ChEBI" id="CHEBI:18420"/>
        <label>2</label>
    </ligand>
</feature>
<dbReference type="InterPro" id="IPR020583">
    <property type="entry name" value="Inositol_monoP_metal-BS"/>
</dbReference>
<dbReference type="InterPro" id="IPR050725">
    <property type="entry name" value="CysQ/Inositol_MonoPase"/>
</dbReference>
<comment type="caution">
    <text evidence="12">The sequence shown here is derived from an EMBL/GenBank/DDBJ whole genome shotgun (WGS) entry which is preliminary data.</text>
</comment>
<dbReference type="EC" id="3.1.3.7" evidence="9"/>
<evidence type="ECO:0000313" key="12">
    <source>
        <dbReference type="EMBL" id="MBB6130888.1"/>
    </source>
</evidence>
<gene>
    <name evidence="9" type="primary">cysQ</name>
    <name evidence="12" type="ORF">HDF22_005034</name>
    <name evidence="11" type="ORF">HDF23_002603</name>
</gene>
<dbReference type="CDD" id="cd01638">
    <property type="entry name" value="CysQ"/>
    <property type="match status" value="1"/>
</dbReference>
<keyword evidence="3 9" id="KW-1003">Cell membrane</keyword>
<comment type="cofactor">
    <cofactor evidence="9 10">
        <name>Mg(2+)</name>
        <dbReference type="ChEBI" id="CHEBI:18420"/>
    </cofactor>
</comment>
<evidence type="ECO:0000313" key="11">
    <source>
        <dbReference type="EMBL" id="MBB6109854.1"/>
    </source>
</evidence>
<dbReference type="InterPro" id="IPR006240">
    <property type="entry name" value="CysQ"/>
</dbReference>
<evidence type="ECO:0000256" key="7">
    <source>
        <dbReference type="ARBA" id="ARBA00022842"/>
    </source>
</evidence>
<dbReference type="AlphaFoldDB" id="A0A1N6YTK6"/>
<dbReference type="PANTHER" id="PTHR43028:SF5">
    <property type="entry name" value="3'(2'),5'-BISPHOSPHATE NUCLEOTIDASE 1"/>
    <property type="match status" value="1"/>
</dbReference>
<sequence length="261" mass="28602">MIFTYQDLEPIDLTQINQIAKKAGAAILSIYNLSPENIGLTLKDDQSPLTAADKLSHEVIFKALTALTPHIPIISEEGKNIPYEIRKNWPYFWCVDPLDGTKEFIKHNGEFTVNIALIHQNTPVLGIIYIPVTGELYYGGQNIGSWKETQGGATTRLHADVNSSSWIAAGSRSHASPEETAVLSQYPIKETISAGSSLKFCLIAEGKAHIYYRHGPTMEWDTAAGQAIATFSGAKMTMPNGGPFLYNKVSLLNSGFLCKVK</sequence>
<keyword evidence="5 9" id="KW-0479">Metal-binding</keyword>
<organism evidence="12 14">
    <name type="scientific">Mucilaginibacter lappiensis</name>
    <dbReference type="NCBI Taxonomy" id="354630"/>
    <lineage>
        <taxon>Bacteria</taxon>
        <taxon>Pseudomonadati</taxon>
        <taxon>Bacteroidota</taxon>
        <taxon>Sphingobacteriia</taxon>
        <taxon>Sphingobacteriales</taxon>
        <taxon>Sphingobacteriaceae</taxon>
        <taxon>Mucilaginibacter</taxon>
    </lineage>
</organism>
<feature type="binding site" evidence="10">
    <location>
        <position position="98"/>
    </location>
    <ligand>
        <name>Mg(2+)</name>
        <dbReference type="ChEBI" id="CHEBI:18420"/>
        <label>1</label>
        <note>catalytic</note>
    </ligand>
</feature>
<dbReference type="OrthoDB" id="9772456at2"/>
<dbReference type="RefSeq" id="WP_076373728.1">
    <property type="nucleotide sequence ID" value="NZ_FTMG01000005.1"/>
</dbReference>
<keyword evidence="4" id="KW-0997">Cell inner membrane</keyword>
<dbReference type="PROSITE" id="PS00630">
    <property type="entry name" value="IMP_2"/>
    <property type="match status" value="1"/>
</dbReference>
<feature type="binding site" evidence="9">
    <location>
        <position position="76"/>
    </location>
    <ligand>
        <name>Mg(2+)</name>
        <dbReference type="ChEBI" id="CHEBI:18420"/>
        <label>1</label>
    </ligand>
</feature>
<dbReference type="GO" id="GO:0000103">
    <property type="term" value="P:sulfate assimilation"/>
    <property type="evidence" value="ECO:0007669"/>
    <property type="project" value="TreeGrafter"/>
</dbReference>
<feature type="binding site" evidence="9">
    <location>
        <position position="96"/>
    </location>
    <ligand>
        <name>Mg(2+)</name>
        <dbReference type="ChEBI" id="CHEBI:18420"/>
        <label>1</label>
    </ligand>
</feature>
<dbReference type="GO" id="GO:0005886">
    <property type="term" value="C:plasma membrane"/>
    <property type="evidence" value="ECO:0007669"/>
    <property type="project" value="UniProtKB-SubCell"/>
</dbReference>
<evidence type="ECO:0000256" key="4">
    <source>
        <dbReference type="ARBA" id="ARBA00022519"/>
    </source>
</evidence>
<evidence type="ECO:0000256" key="6">
    <source>
        <dbReference type="ARBA" id="ARBA00022801"/>
    </source>
</evidence>
<evidence type="ECO:0000313" key="14">
    <source>
        <dbReference type="Proteomes" id="UP000548326"/>
    </source>
</evidence>
<dbReference type="EMBL" id="JACHCA010000018">
    <property type="protein sequence ID" value="MBB6130888.1"/>
    <property type="molecule type" value="Genomic_DNA"/>
</dbReference>
<dbReference type="Gene3D" id="3.40.190.80">
    <property type="match status" value="1"/>
</dbReference>
<dbReference type="PRINTS" id="PR00377">
    <property type="entry name" value="IMPHPHTASES"/>
</dbReference>
<evidence type="ECO:0000256" key="1">
    <source>
        <dbReference type="ARBA" id="ARBA00001625"/>
    </source>
</evidence>
<dbReference type="NCBIfam" id="TIGR01331">
    <property type="entry name" value="bisphos_cysQ"/>
    <property type="match status" value="1"/>
</dbReference>
<dbReference type="GO" id="GO:0046854">
    <property type="term" value="P:phosphatidylinositol phosphate biosynthetic process"/>
    <property type="evidence" value="ECO:0007669"/>
    <property type="project" value="InterPro"/>
</dbReference>
<evidence type="ECO:0000256" key="10">
    <source>
        <dbReference type="PIRSR" id="PIRSR600760-2"/>
    </source>
</evidence>
<dbReference type="GO" id="GO:0050427">
    <property type="term" value="P:3'-phosphoadenosine 5'-phosphosulfate metabolic process"/>
    <property type="evidence" value="ECO:0007669"/>
    <property type="project" value="TreeGrafter"/>
</dbReference>
<feature type="binding site" evidence="10">
    <location>
        <position position="99"/>
    </location>
    <ligand>
        <name>Mg(2+)</name>
        <dbReference type="ChEBI" id="CHEBI:18420"/>
        <label>1</label>
        <note>catalytic</note>
    </ligand>
</feature>
<dbReference type="Proteomes" id="UP000541583">
    <property type="component" value="Unassembled WGS sequence"/>
</dbReference>
<dbReference type="HAMAP" id="MF_02095">
    <property type="entry name" value="CysQ"/>
    <property type="match status" value="1"/>
</dbReference>
<dbReference type="GO" id="GO:0008441">
    <property type="term" value="F:3'(2'),5'-bisphosphate nucleotidase activity"/>
    <property type="evidence" value="ECO:0007669"/>
    <property type="project" value="UniProtKB-UniRule"/>
</dbReference>
<evidence type="ECO:0000256" key="2">
    <source>
        <dbReference type="ARBA" id="ARBA00005289"/>
    </source>
</evidence>
<feature type="binding site" evidence="9">
    <location>
        <begin position="98"/>
        <end position="101"/>
    </location>
    <ligand>
        <name>substrate</name>
    </ligand>
</feature>
<dbReference type="Pfam" id="PF00459">
    <property type="entry name" value="Inositol_P"/>
    <property type="match status" value="1"/>
</dbReference>
<dbReference type="InterPro" id="IPR020550">
    <property type="entry name" value="Inositol_monophosphatase_CS"/>
</dbReference>
<evidence type="ECO:0000313" key="13">
    <source>
        <dbReference type="Proteomes" id="UP000541583"/>
    </source>
</evidence>
<keyword evidence="7 9" id="KW-0460">Magnesium</keyword>
<dbReference type="Gene3D" id="3.30.540.10">
    <property type="entry name" value="Fructose-1,6-Bisphosphatase, subunit A, domain 1"/>
    <property type="match status" value="1"/>
</dbReference>
<feature type="binding site" evidence="9">
    <location>
        <position position="221"/>
    </location>
    <ligand>
        <name>substrate</name>
    </ligand>
</feature>
<proteinExistence type="inferred from homology"/>
<keyword evidence="8 9" id="KW-0472">Membrane</keyword>
<dbReference type="InterPro" id="IPR000760">
    <property type="entry name" value="Inositol_monophosphatase-like"/>
</dbReference>
<comment type="subcellular location">
    <subcellularLocation>
        <location evidence="9">Cell membrane</location>
        <topology evidence="9">Peripheral membrane protein</topology>
        <orientation evidence="9">Cytoplasmic side</orientation>
    </subcellularLocation>
</comment>
<feature type="binding site" evidence="10">
    <location>
        <position position="221"/>
    </location>
    <ligand>
        <name>Mg(2+)</name>
        <dbReference type="ChEBI" id="CHEBI:18420"/>
        <label>1</label>
        <note>catalytic</note>
    </ligand>
</feature>
<evidence type="ECO:0000256" key="3">
    <source>
        <dbReference type="ARBA" id="ARBA00022475"/>
    </source>
</evidence>